<comment type="function">
    <text evidence="12">Bifunctional regulator of neuronal activity in the mushroom body, and possibly other regions of the brain, that acts as a signaling molecule required for homeostatic regulation of sleep under normal conditions and after sleep deprivation. Reduces neuronal excitability by enhancing Sh/shaker K(+) channel activity; possibly by stabilizing Sh/shaker to increase protein levels, accelerating its activation kinetics, slowing C-type inactivation and enhancing recovery from inactivation. Specifically affects the A-type K(+) current. Antagonizes nicotinic acetylcholine receptors (nAChRs) to reduce synaptic transmission, possibly by preventing their localization to the cell surface. Required for regulation of neuromuscular excitability and plasticity at neuromuscular junctions.</text>
</comment>
<evidence type="ECO:0000256" key="11">
    <source>
        <dbReference type="ARBA" id="ARBA00044561"/>
    </source>
</evidence>
<evidence type="ECO:0000256" key="13">
    <source>
        <dbReference type="ARBA" id="ARBA00046769"/>
    </source>
</evidence>
<keyword evidence="15" id="KW-1185">Reference proteome</keyword>
<evidence type="ECO:0000256" key="8">
    <source>
        <dbReference type="ARBA" id="ARBA00031037"/>
    </source>
</evidence>
<dbReference type="PANTHER" id="PTHR33562:SF31">
    <property type="entry name" value="PROTEIN QUIVER"/>
    <property type="match status" value="1"/>
</dbReference>
<evidence type="ECO:0000256" key="10">
    <source>
        <dbReference type="ARBA" id="ARBA00044524"/>
    </source>
</evidence>
<keyword evidence="3" id="KW-0472">Membrane</keyword>
<protein>
    <recommendedName>
        <fullName evidence="10">UPAR/Ly6 domain-containing protein qvr</fullName>
    </recommendedName>
    <alternativeName>
        <fullName evidence="11">Protein quiver</fullName>
    </alternativeName>
    <alternativeName>
        <fullName evidence="8">Protein sleepless</fullName>
    </alternativeName>
</protein>
<keyword evidence="5" id="KW-0090">Biological rhythms</keyword>
<dbReference type="InterPro" id="IPR031424">
    <property type="entry name" value="QVR-like"/>
</dbReference>
<evidence type="ECO:0000256" key="6">
    <source>
        <dbReference type="ARBA" id="ARBA00023157"/>
    </source>
</evidence>
<dbReference type="InterPro" id="IPR050975">
    <property type="entry name" value="Sleep_regulator"/>
</dbReference>
<name>A0A553NUE4_TIGCA</name>
<evidence type="ECO:0000313" key="15">
    <source>
        <dbReference type="Proteomes" id="UP000318571"/>
    </source>
</evidence>
<evidence type="ECO:0000256" key="12">
    <source>
        <dbReference type="ARBA" id="ARBA00045788"/>
    </source>
</evidence>
<comment type="similarity">
    <text evidence="2">Belongs to the quiver family.</text>
</comment>
<dbReference type="GO" id="GO:0032222">
    <property type="term" value="P:regulation of synaptic transmission, cholinergic"/>
    <property type="evidence" value="ECO:0007669"/>
    <property type="project" value="InterPro"/>
</dbReference>
<dbReference type="GO" id="GO:0005886">
    <property type="term" value="C:plasma membrane"/>
    <property type="evidence" value="ECO:0007669"/>
    <property type="project" value="UniProtKB-SubCell"/>
</dbReference>
<dbReference type="PANTHER" id="PTHR33562">
    <property type="entry name" value="ATILLA, ISOFORM B-RELATED-RELATED"/>
    <property type="match status" value="1"/>
</dbReference>
<dbReference type="GO" id="GO:0045121">
    <property type="term" value="C:membrane raft"/>
    <property type="evidence" value="ECO:0007669"/>
    <property type="project" value="UniProtKB-SubCell"/>
</dbReference>
<evidence type="ECO:0000256" key="9">
    <source>
        <dbReference type="ARBA" id="ARBA00044499"/>
    </source>
</evidence>
<dbReference type="CDD" id="cd23595">
    <property type="entry name" value="TFP_LU_ECD_Qvr"/>
    <property type="match status" value="1"/>
</dbReference>
<proteinExistence type="inferred from homology"/>
<keyword evidence="6" id="KW-1015">Disulfide bond</keyword>
<dbReference type="GO" id="GO:0030431">
    <property type="term" value="P:sleep"/>
    <property type="evidence" value="ECO:0007669"/>
    <property type="project" value="InterPro"/>
</dbReference>
<keyword evidence="4" id="KW-0732">Signal</keyword>
<reference evidence="14 15" key="1">
    <citation type="journal article" date="2018" name="Nat. Ecol. Evol.">
        <title>Genomic signatures of mitonuclear coevolution across populations of Tigriopus californicus.</title>
        <authorList>
            <person name="Barreto F.S."/>
            <person name="Watson E.T."/>
            <person name="Lima T.G."/>
            <person name="Willett C.S."/>
            <person name="Edmands S."/>
            <person name="Li W."/>
            <person name="Burton R.S."/>
        </authorList>
    </citation>
    <scope>NUCLEOTIDE SEQUENCE [LARGE SCALE GENOMIC DNA]</scope>
    <source>
        <strain evidence="14 15">San Diego</strain>
    </source>
</reference>
<dbReference type="AlphaFoldDB" id="A0A553NUE4"/>
<evidence type="ECO:0000256" key="5">
    <source>
        <dbReference type="ARBA" id="ARBA00023108"/>
    </source>
</evidence>
<dbReference type="EMBL" id="VCGU01000010">
    <property type="protein sequence ID" value="TRY69049.1"/>
    <property type="molecule type" value="Genomic_DNA"/>
</dbReference>
<keyword evidence="7" id="KW-0325">Glycoprotein</keyword>
<comment type="caution">
    <text evidence="14">The sequence shown here is derived from an EMBL/GenBank/DDBJ whole genome shotgun (WGS) entry which is preliminary data.</text>
</comment>
<dbReference type="GO" id="GO:0048511">
    <property type="term" value="P:rhythmic process"/>
    <property type="evidence" value="ECO:0007669"/>
    <property type="project" value="UniProtKB-KW"/>
</dbReference>
<comment type="subcellular location">
    <subcellularLocation>
        <location evidence="1">Cell membrane</location>
        <topology evidence="1">Lipid-anchor</topology>
        <topology evidence="1">GPI-anchor</topology>
        <orientation evidence="1">Extracellular side</orientation>
    </subcellularLocation>
    <subcellularLocation>
        <location evidence="9">Membrane raft</location>
        <topology evidence="9">Lipid-anchor</topology>
        <topology evidence="9">GPI-anchor</topology>
        <orientation evidence="9">Extracellular side</orientation>
    </subcellularLocation>
</comment>
<evidence type="ECO:0000256" key="3">
    <source>
        <dbReference type="ARBA" id="ARBA00022475"/>
    </source>
</evidence>
<gene>
    <name evidence="14" type="ORF">TCAL_11977</name>
</gene>
<evidence type="ECO:0000256" key="4">
    <source>
        <dbReference type="ARBA" id="ARBA00022729"/>
    </source>
</evidence>
<evidence type="ECO:0000256" key="7">
    <source>
        <dbReference type="ARBA" id="ARBA00023180"/>
    </source>
</evidence>
<evidence type="ECO:0000256" key="2">
    <source>
        <dbReference type="ARBA" id="ARBA00010522"/>
    </source>
</evidence>
<dbReference type="Proteomes" id="UP000318571">
    <property type="component" value="Chromosome 1"/>
</dbReference>
<sequence>MEREAPLSEPELQPDEQGDRVTFCPLIADKKSHRWTKEGSYSSIGSDTDVKFPEETVVVGRSLSSTFILQCLLIFALFAFGYVQAVAECMSGNNLKCFECNSHTDPHCGDPFNWTTLPPRKPCDGCCVKMVQGIGTPDKKIRRGCTDDIDINLFMVDHVCMTEGGGKGKMCFCEENECNAATSPHHFHLLTTTGTTTATNAILHVLLNLKKLVEARAKQPNDEEHEGASMSVLRTCTSELSINYFMVDHVCMSQSNRRGQLCFCEDDLCNQAQKHQATPHSSALTLMSYLACMTTLSRQHFNSGYTP</sequence>
<evidence type="ECO:0000256" key="1">
    <source>
        <dbReference type="ARBA" id="ARBA00004471"/>
    </source>
</evidence>
<comment type="subunit">
    <text evidence="13">Interacts (via loop 2 of the three-fingered Ly-6 domain) with Sh/shaker; this interaction may stabilize both components of the complex and may be required for targeting or retention of Sh/shaker to neural cell projections. Interacts (via loop 2 of the three-fingered Ly-6 domain) with nAChRalpha3 and potentially other nicotinic acetylcholine receptors; this interaction is required for antagonism of nicotinic acetylcholine receptors.</text>
</comment>
<organism evidence="14 15">
    <name type="scientific">Tigriopus californicus</name>
    <name type="common">Marine copepod</name>
    <dbReference type="NCBI Taxonomy" id="6832"/>
    <lineage>
        <taxon>Eukaryota</taxon>
        <taxon>Metazoa</taxon>
        <taxon>Ecdysozoa</taxon>
        <taxon>Arthropoda</taxon>
        <taxon>Crustacea</taxon>
        <taxon>Multicrustacea</taxon>
        <taxon>Hexanauplia</taxon>
        <taxon>Copepoda</taxon>
        <taxon>Harpacticoida</taxon>
        <taxon>Harpacticidae</taxon>
        <taxon>Tigriopus</taxon>
    </lineage>
</organism>
<dbReference type="Pfam" id="PF17064">
    <property type="entry name" value="QVR"/>
    <property type="match status" value="1"/>
</dbReference>
<evidence type="ECO:0000313" key="14">
    <source>
        <dbReference type="EMBL" id="TRY69049.1"/>
    </source>
</evidence>
<accession>A0A553NUE4</accession>
<keyword evidence="3" id="KW-1003">Cell membrane</keyword>